<proteinExistence type="predicted"/>
<evidence type="ECO:0000256" key="1">
    <source>
        <dbReference type="SAM" id="MobiDB-lite"/>
    </source>
</evidence>
<evidence type="ECO:0000313" key="2">
    <source>
        <dbReference type="EMBL" id="EEQ31354.1"/>
    </source>
</evidence>
<keyword evidence="3" id="KW-1185">Reference proteome</keyword>
<dbReference type="VEuPathDB" id="FungiDB:MCYG_04173"/>
<accession>C5FNB8</accession>
<dbReference type="Proteomes" id="UP000002035">
    <property type="component" value="Unassembled WGS sequence"/>
</dbReference>
<dbReference type="AlphaFoldDB" id="C5FNB8"/>
<organism evidence="2 3">
    <name type="scientific">Arthroderma otae (strain ATCC MYA-4605 / CBS 113480)</name>
    <name type="common">Microsporum canis</name>
    <dbReference type="NCBI Taxonomy" id="554155"/>
    <lineage>
        <taxon>Eukaryota</taxon>
        <taxon>Fungi</taxon>
        <taxon>Dikarya</taxon>
        <taxon>Ascomycota</taxon>
        <taxon>Pezizomycotina</taxon>
        <taxon>Eurotiomycetes</taxon>
        <taxon>Eurotiomycetidae</taxon>
        <taxon>Onygenales</taxon>
        <taxon>Arthrodermataceae</taxon>
        <taxon>Microsporum</taxon>
    </lineage>
</organism>
<sequence>MAVQSFSIINLTLYSDLNTPTRRIRRAGEKNRLCRSIVERTNIPSKLSRYYADKRAYDAIFDTHVQEADAYRLSQTRASEVAPYTSRRRYTGESTVQRADISVLHMDPEVTDYGRSRIDSPPTPNDMLEHNSPTLLRDGLEDEEESRDPMDPAIYMA</sequence>
<feature type="region of interest" description="Disordered" evidence="1">
    <location>
        <begin position="112"/>
        <end position="157"/>
    </location>
</feature>
<name>C5FNB8_ARTOC</name>
<gene>
    <name evidence="2" type="ORF">MCYG_04173</name>
</gene>
<evidence type="ECO:0000313" key="3">
    <source>
        <dbReference type="Proteomes" id="UP000002035"/>
    </source>
</evidence>
<reference evidence="3" key="1">
    <citation type="journal article" date="2012" name="MBio">
        <title>Comparative genome analysis of Trichophyton rubrum and related dermatophytes reveals candidate genes involved in infection.</title>
        <authorList>
            <person name="Martinez D.A."/>
            <person name="Oliver B.G."/>
            <person name="Graeser Y."/>
            <person name="Goldberg J.M."/>
            <person name="Li W."/>
            <person name="Martinez-Rossi N.M."/>
            <person name="Monod M."/>
            <person name="Shelest E."/>
            <person name="Barton R.C."/>
            <person name="Birch E."/>
            <person name="Brakhage A.A."/>
            <person name="Chen Z."/>
            <person name="Gurr S.J."/>
            <person name="Heiman D."/>
            <person name="Heitman J."/>
            <person name="Kosti I."/>
            <person name="Rossi A."/>
            <person name="Saif S."/>
            <person name="Samalova M."/>
            <person name="Saunders C.W."/>
            <person name="Shea T."/>
            <person name="Summerbell R.C."/>
            <person name="Xu J."/>
            <person name="Young S."/>
            <person name="Zeng Q."/>
            <person name="Birren B.W."/>
            <person name="Cuomo C.A."/>
            <person name="White T.C."/>
        </authorList>
    </citation>
    <scope>NUCLEOTIDE SEQUENCE [LARGE SCALE GENOMIC DNA]</scope>
    <source>
        <strain evidence="3">ATCC MYA-4605 / CBS 113480</strain>
    </source>
</reference>
<dbReference type="GeneID" id="9224505"/>
<protein>
    <submittedName>
        <fullName evidence="2">Uncharacterized protein</fullName>
    </submittedName>
</protein>
<dbReference type="EMBL" id="DS995704">
    <property type="protein sequence ID" value="EEQ31354.1"/>
    <property type="molecule type" value="Genomic_DNA"/>
</dbReference>
<dbReference type="RefSeq" id="XP_002846436.1">
    <property type="nucleotide sequence ID" value="XM_002846390.1"/>
</dbReference>
<dbReference type="HOGENOM" id="CLU_1677419_0_0_1"/>